<dbReference type="InterPro" id="IPR020568">
    <property type="entry name" value="Ribosomal_Su5_D2-typ_SF"/>
</dbReference>
<dbReference type="InterPro" id="IPR001247">
    <property type="entry name" value="ExoRNase_PH_dom1"/>
</dbReference>
<evidence type="ECO:0000259" key="9">
    <source>
        <dbReference type="Pfam" id="PF03725"/>
    </source>
</evidence>
<dbReference type="GO" id="GO:0035925">
    <property type="term" value="F:mRNA 3'-UTR AU-rich region binding"/>
    <property type="evidence" value="ECO:0007669"/>
    <property type="project" value="TreeGrafter"/>
</dbReference>
<dbReference type="PANTHER" id="PTHR11097:SF8">
    <property type="entry name" value="EXOSOME COMPLEX COMPONENT RRP42"/>
    <property type="match status" value="1"/>
</dbReference>
<dbReference type="InterPro" id="IPR050590">
    <property type="entry name" value="Exosome_comp_Rrp42_subfam"/>
</dbReference>
<dbReference type="Gene3D" id="3.30.230.70">
    <property type="entry name" value="GHMP Kinase, N-terminal domain"/>
    <property type="match status" value="1"/>
</dbReference>
<dbReference type="InterPro" id="IPR036345">
    <property type="entry name" value="ExoRNase_PH_dom2_sf"/>
</dbReference>
<dbReference type="SUPFAM" id="SSF54211">
    <property type="entry name" value="Ribosomal protein S5 domain 2-like"/>
    <property type="match status" value="1"/>
</dbReference>
<dbReference type="AlphaFoldDB" id="A0A0G4GCW2"/>
<comment type="similarity">
    <text evidence="3">Belongs to the RNase PH family.</text>
</comment>
<evidence type="ECO:0000256" key="2">
    <source>
        <dbReference type="ARBA" id="ARBA00004604"/>
    </source>
</evidence>
<dbReference type="GO" id="GO:0000467">
    <property type="term" value="P:exonucleolytic trimming to generate mature 3'-end of 5.8S rRNA from tricistronic rRNA transcript (SSU-rRNA, 5.8S rRNA, LSU-rRNA)"/>
    <property type="evidence" value="ECO:0007669"/>
    <property type="project" value="TreeGrafter"/>
</dbReference>
<feature type="region of interest" description="Disordered" evidence="7">
    <location>
        <begin position="173"/>
        <end position="206"/>
    </location>
</feature>
<evidence type="ECO:0000256" key="4">
    <source>
        <dbReference type="ARBA" id="ARBA00022490"/>
    </source>
</evidence>
<dbReference type="GO" id="GO:0071035">
    <property type="term" value="P:nuclear polyadenylation-dependent rRNA catabolic process"/>
    <property type="evidence" value="ECO:0007669"/>
    <property type="project" value="TreeGrafter"/>
</dbReference>
<dbReference type="GO" id="GO:0071028">
    <property type="term" value="P:nuclear mRNA surveillance"/>
    <property type="evidence" value="ECO:0007669"/>
    <property type="project" value="TreeGrafter"/>
</dbReference>
<protein>
    <recommendedName>
        <fullName evidence="6">Ribosomal RNA-processing protein 42</fullName>
    </recommendedName>
</protein>
<dbReference type="GO" id="GO:0005730">
    <property type="term" value="C:nucleolus"/>
    <property type="evidence" value="ECO:0007669"/>
    <property type="project" value="UniProtKB-SubCell"/>
</dbReference>
<feature type="domain" description="Exoribonuclease phosphorolytic" evidence="9">
    <location>
        <begin position="226"/>
        <end position="262"/>
    </location>
</feature>
<dbReference type="Pfam" id="PF01138">
    <property type="entry name" value="RNase_PH"/>
    <property type="match status" value="1"/>
</dbReference>
<evidence type="ECO:0000259" key="8">
    <source>
        <dbReference type="Pfam" id="PF01138"/>
    </source>
</evidence>
<dbReference type="GO" id="GO:0034476">
    <property type="term" value="P:U5 snRNA 3'-end processing"/>
    <property type="evidence" value="ECO:0007669"/>
    <property type="project" value="TreeGrafter"/>
</dbReference>
<reference evidence="10" key="1">
    <citation type="submission" date="2014-11" db="EMBL/GenBank/DDBJ databases">
        <authorList>
            <person name="Otto D Thomas"/>
            <person name="Naeem Raeece"/>
        </authorList>
    </citation>
    <scope>NUCLEOTIDE SEQUENCE</scope>
</reference>
<evidence type="ECO:0000256" key="6">
    <source>
        <dbReference type="ARBA" id="ARBA00042523"/>
    </source>
</evidence>
<feature type="compositionally biased region" description="Acidic residues" evidence="7">
    <location>
        <begin position="178"/>
        <end position="187"/>
    </location>
</feature>
<dbReference type="InterPro" id="IPR027408">
    <property type="entry name" value="PNPase/RNase_PH_dom_sf"/>
</dbReference>
<accession>A0A0G4GCW2</accession>
<dbReference type="EMBL" id="CDMZ01001094">
    <property type="protein sequence ID" value="CEM27108.1"/>
    <property type="molecule type" value="Genomic_DNA"/>
</dbReference>
<sequence length="322" mass="33344">MISAAERRYIEDGVLQNLRVDGRACTDFRPLDVEVGVVRTALGSSRVRTSEADVMCCVKGELSRPETDPESGVVEVHVNSGSVVAADGLGGEKEKEAATQQQNSELASQLNGFLQHSLSEDMRALCIVSGSLCWRLHIDVLVVDGRGLLLDICSVAVRAALADTILPAVSLDSTTMGEGEEGDSEEEGVGRSGRRPTGADLPKVEIDERADAGPRLTAGAAGGSAPVCVTAAVLAGSAVWDPSAPEVGCAEALVTIAVDGQGLCLGMRRSGQGVLDASALPSLVQRGCALGKELQSRIQDVLQAQGAGKEAVNPHAMGFMAE</sequence>
<dbReference type="GO" id="GO:0016075">
    <property type="term" value="P:rRNA catabolic process"/>
    <property type="evidence" value="ECO:0007669"/>
    <property type="project" value="TreeGrafter"/>
</dbReference>
<dbReference type="GO" id="GO:0071038">
    <property type="term" value="P:TRAMP-dependent tRNA surveillance pathway"/>
    <property type="evidence" value="ECO:0007669"/>
    <property type="project" value="TreeGrafter"/>
</dbReference>
<dbReference type="PhylomeDB" id="A0A0G4GCW2"/>
<evidence type="ECO:0000256" key="3">
    <source>
        <dbReference type="ARBA" id="ARBA00006678"/>
    </source>
</evidence>
<dbReference type="GO" id="GO:0000176">
    <property type="term" value="C:nuclear exosome (RNase complex)"/>
    <property type="evidence" value="ECO:0007669"/>
    <property type="project" value="TreeGrafter"/>
</dbReference>
<keyword evidence="4" id="KW-0963">Cytoplasm</keyword>
<dbReference type="PANTHER" id="PTHR11097">
    <property type="entry name" value="EXOSOME COMPLEX EXONUCLEASE RIBOSOMAL RNA PROCESSING PROTEIN"/>
    <property type="match status" value="1"/>
</dbReference>
<organism evidence="10">
    <name type="scientific">Chromera velia CCMP2878</name>
    <dbReference type="NCBI Taxonomy" id="1169474"/>
    <lineage>
        <taxon>Eukaryota</taxon>
        <taxon>Sar</taxon>
        <taxon>Alveolata</taxon>
        <taxon>Colpodellida</taxon>
        <taxon>Chromeraceae</taxon>
        <taxon>Chromera</taxon>
    </lineage>
</organism>
<dbReference type="Pfam" id="PF03725">
    <property type="entry name" value="RNase_PH_C"/>
    <property type="match status" value="1"/>
</dbReference>
<dbReference type="SUPFAM" id="SSF55666">
    <property type="entry name" value="Ribonuclease PH domain 2-like"/>
    <property type="match status" value="1"/>
</dbReference>
<keyword evidence="5" id="KW-0271">Exosome</keyword>
<evidence type="ECO:0000256" key="5">
    <source>
        <dbReference type="ARBA" id="ARBA00022835"/>
    </source>
</evidence>
<evidence type="ECO:0000256" key="1">
    <source>
        <dbReference type="ARBA" id="ARBA00004496"/>
    </source>
</evidence>
<proteinExistence type="inferred from homology"/>
<dbReference type="GO" id="GO:0000177">
    <property type="term" value="C:cytoplasmic exosome (RNase complex)"/>
    <property type="evidence" value="ECO:0007669"/>
    <property type="project" value="TreeGrafter"/>
</dbReference>
<evidence type="ECO:0000256" key="7">
    <source>
        <dbReference type="SAM" id="MobiDB-lite"/>
    </source>
</evidence>
<evidence type="ECO:0000313" key="10">
    <source>
        <dbReference type="EMBL" id="CEM27108.1"/>
    </source>
</evidence>
<name>A0A0G4GCW2_9ALVE</name>
<gene>
    <name evidence="10" type="ORF">Cvel_21340</name>
</gene>
<dbReference type="InterPro" id="IPR015847">
    <property type="entry name" value="ExoRNase_PH_dom2"/>
</dbReference>
<comment type="subcellular location">
    <subcellularLocation>
        <location evidence="1">Cytoplasm</location>
    </subcellularLocation>
    <subcellularLocation>
        <location evidence="2">Nucleus</location>
        <location evidence="2">Nucleolus</location>
    </subcellularLocation>
</comment>
<dbReference type="GO" id="GO:0034475">
    <property type="term" value="P:U4 snRNA 3'-end processing"/>
    <property type="evidence" value="ECO:0007669"/>
    <property type="project" value="TreeGrafter"/>
</dbReference>
<feature type="domain" description="Exoribonuclease phosphorolytic" evidence="8">
    <location>
        <begin position="27"/>
        <end position="167"/>
    </location>
</feature>
<dbReference type="GO" id="GO:0034473">
    <property type="term" value="P:U1 snRNA 3'-end processing"/>
    <property type="evidence" value="ECO:0007669"/>
    <property type="project" value="TreeGrafter"/>
</dbReference>
<dbReference type="VEuPathDB" id="CryptoDB:Cvel_21340"/>